<sequence length="241" mass="26783">MNSRYSTRLLLTAALVLFLLCPGGFGNTEIRHFRPPAINTDSHFHVHQSEIKQQLSRLIPGQVLLSSPYTSTGTELIASLQSVNSTRQDRERWYCLADLESNESYELRISYAATTPADFTIEIFTIDQMAKLHSVAVDAFDANSLESRGSPDTLTNGARSTMYAKVMASYSGVSVVPRMEDRRVPYVFVLEKHVLGLPIQAIKLIAVLVVVIAFSLLWVTPRILAKIKAVLAEETVSPKQD</sequence>
<comment type="caution">
    <text evidence="1">The sequence shown here is derived from an EMBL/GenBank/DDBJ whole genome shotgun (WGS) entry which is preliminary data.</text>
</comment>
<organism evidence="1 2">
    <name type="scientific">Kickxella alabastrina</name>
    <dbReference type="NCBI Taxonomy" id="61397"/>
    <lineage>
        <taxon>Eukaryota</taxon>
        <taxon>Fungi</taxon>
        <taxon>Fungi incertae sedis</taxon>
        <taxon>Zoopagomycota</taxon>
        <taxon>Kickxellomycotina</taxon>
        <taxon>Kickxellomycetes</taxon>
        <taxon>Kickxellales</taxon>
        <taxon>Kickxellaceae</taxon>
        <taxon>Kickxella</taxon>
    </lineage>
</organism>
<protein>
    <submittedName>
        <fullName evidence="1">Uncharacterized protein</fullName>
    </submittedName>
</protein>
<evidence type="ECO:0000313" key="2">
    <source>
        <dbReference type="Proteomes" id="UP001150581"/>
    </source>
</evidence>
<dbReference type="EMBL" id="JANBPG010000279">
    <property type="protein sequence ID" value="KAJ1897997.1"/>
    <property type="molecule type" value="Genomic_DNA"/>
</dbReference>
<evidence type="ECO:0000313" key="1">
    <source>
        <dbReference type="EMBL" id="KAJ1897997.1"/>
    </source>
</evidence>
<proteinExistence type="predicted"/>
<dbReference type="Proteomes" id="UP001150581">
    <property type="component" value="Unassembled WGS sequence"/>
</dbReference>
<gene>
    <name evidence="1" type="ORF">LPJ66_003030</name>
</gene>
<keyword evidence="2" id="KW-1185">Reference proteome</keyword>
<reference evidence="1" key="1">
    <citation type="submission" date="2022-07" db="EMBL/GenBank/DDBJ databases">
        <title>Phylogenomic reconstructions and comparative analyses of Kickxellomycotina fungi.</title>
        <authorList>
            <person name="Reynolds N.K."/>
            <person name="Stajich J.E."/>
            <person name="Barry K."/>
            <person name="Grigoriev I.V."/>
            <person name="Crous P."/>
            <person name="Smith M.E."/>
        </authorList>
    </citation>
    <scope>NUCLEOTIDE SEQUENCE</scope>
    <source>
        <strain evidence="1">Benny 63K</strain>
    </source>
</reference>
<accession>A0ACC1ILK2</accession>
<name>A0ACC1ILK2_9FUNG</name>